<dbReference type="InterPro" id="IPR001845">
    <property type="entry name" value="HTH_ArsR_DNA-bd_dom"/>
</dbReference>
<comment type="caution">
    <text evidence="5">The sequence shown here is derived from an EMBL/GenBank/DDBJ whole genome shotgun (WGS) entry which is preliminary data.</text>
</comment>
<dbReference type="SUPFAM" id="SSF46785">
    <property type="entry name" value="Winged helix' DNA-binding domain"/>
    <property type="match status" value="1"/>
</dbReference>
<evidence type="ECO:0000313" key="6">
    <source>
        <dbReference type="Proteomes" id="UP000265768"/>
    </source>
</evidence>
<evidence type="ECO:0000256" key="1">
    <source>
        <dbReference type="ARBA" id="ARBA00023015"/>
    </source>
</evidence>
<accession>A0A3A4BAC6</accession>
<dbReference type="AlphaFoldDB" id="A0A3A4BAC6"/>
<dbReference type="InterPro" id="IPR051081">
    <property type="entry name" value="HTH_MetalResp_TranReg"/>
</dbReference>
<dbReference type="Gene3D" id="1.10.10.10">
    <property type="entry name" value="Winged helix-like DNA-binding domain superfamily/Winged helix DNA-binding domain"/>
    <property type="match status" value="1"/>
</dbReference>
<dbReference type="InterPro" id="IPR011991">
    <property type="entry name" value="ArsR-like_HTH"/>
</dbReference>
<dbReference type="PANTHER" id="PTHR33154:SF33">
    <property type="entry name" value="TRANSCRIPTIONAL REPRESSOR SDPR"/>
    <property type="match status" value="1"/>
</dbReference>
<dbReference type="InterPro" id="IPR036390">
    <property type="entry name" value="WH_DNA-bd_sf"/>
</dbReference>
<evidence type="ECO:0000313" key="5">
    <source>
        <dbReference type="EMBL" id="RJL35869.1"/>
    </source>
</evidence>
<dbReference type="InterPro" id="IPR036388">
    <property type="entry name" value="WH-like_DNA-bd_sf"/>
</dbReference>
<protein>
    <submittedName>
        <fullName evidence="5">ArsR family transcriptional regulator</fullName>
    </submittedName>
</protein>
<sequence length="99" mass="10825">MARPQASEDTFRAIADPTRRRIIELLSEGPRTAGELASAFTSCQSTVSGHLGILRRAGLVTYTEQASRRIYSLTPGPLAEIADWATRYQGAAPRPPLRE</sequence>
<keyword evidence="1" id="KW-0805">Transcription regulation</keyword>
<feature type="domain" description="HTH arsR-type" evidence="4">
    <location>
        <begin position="1"/>
        <end position="93"/>
    </location>
</feature>
<dbReference type="Pfam" id="PF01022">
    <property type="entry name" value="HTH_5"/>
    <property type="match status" value="1"/>
</dbReference>
<dbReference type="Proteomes" id="UP000265768">
    <property type="component" value="Unassembled WGS sequence"/>
</dbReference>
<reference evidence="5 6" key="1">
    <citation type="submission" date="2018-09" db="EMBL/GenBank/DDBJ databases">
        <title>YIM 75507 draft genome.</title>
        <authorList>
            <person name="Tang S."/>
            <person name="Feng Y."/>
        </authorList>
    </citation>
    <scope>NUCLEOTIDE SEQUENCE [LARGE SCALE GENOMIC DNA]</scope>
    <source>
        <strain evidence="5 6">YIM 75507</strain>
    </source>
</reference>
<proteinExistence type="predicted"/>
<dbReference type="NCBIfam" id="NF033788">
    <property type="entry name" value="HTH_metalloreg"/>
    <property type="match status" value="1"/>
</dbReference>
<name>A0A3A4BAC6_9ACTN</name>
<dbReference type="CDD" id="cd00090">
    <property type="entry name" value="HTH_ARSR"/>
    <property type="match status" value="1"/>
</dbReference>
<dbReference type="PROSITE" id="PS50987">
    <property type="entry name" value="HTH_ARSR_2"/>
    <property type="match status" value="1"/>
</dbReference>
<keyword evidence="6" id="KW-1185">Reference proteome</keyword>
<dbReference type="PRINTS" id="PR00778">
    <property type="entry name" value="HTHARSR"/>
</dbReference>
<dbReference type="GO" id="GO:0003677">
    <property type="term" value="F:DNA binding"/>
    <property type="evidence" value="ECO:0007669"/>
    <property type="project" value="UniProtKB-KW"/>
</dbReference>
<dbReference type="PANTHER" id="PTHR33154">
    <property type="entry name" value="TRANSCRIPTIONAL REGULATOR, ARSR FAMILY"/>
    <property type="match status" value="1"/>
</dbReference>
<keyword evidence="2" id="KW-0238">DNA-binding</keyword>
<dbReference type="RefSeq" id="WP_119924842.1">
    <property type="nucleotide sequence ID" value="NZ_QZEY01000001.1"/>
</dbReference>
<gene>
    <name evidence="5" type="ORF">D5H75_03610</name>
</gene>
<dbReference type="EMBL" id="QZEY01000001">
    <property type="protein sequence ID" value="RJL35869.1"/>
    <property type="molecule type" value="Genomic_DNA"/>
</dbReference>
<keyword evidence="3" id="KW-0804">Transcription</keyword>
<dbReference type="OrthoDB" id="9806976at2"/>
<dbReference type="SMART" id="SM00418">
    <property type="entry name" value="HTH_ARSR"/>
    <property type="match status" value="1"/>
</dbReference>
<evidence type="ECO:0000256" key="2">
    <source>
        <dbReference type="ARBA" id="ARBA00023125"/>
    </source>
</evidence>
<dbReference type="GO" id="GO:0003700">
    <property type="term" value="F:DNA-binding transcription factor activity"/>
    <property type="evidence" value="ECO:0007669"/>
    <property type="project" value="InterPro"/>
</dbReference>
<evidence type="ECO:0000256" key="3">
    <source>
        <dbReference type="ARBA" id="ARBA00023163"/>
    </source>
</evidence>
<organism evidence="5 6">
    <name type="scientific">Bailinhaonella thermotolerans</name>
    <dbReference type="NCBI Taxonomy" id="1070861"/>
    <lineage>
        <taxon>Bacteria</taxon>
        <taxon>Bacillati</taxon>
        <taxon>Actinomycetota</taxon>
        <taxon>Actinomycetes</taxon>
        <taxon>Streptosporangiales</taxon>
        <taxon>Streptosporangiaceae</taxon>
        <taxon>Bailinhaonella</taxon>
    </lineage>
</organism>
<evidence type="ECO:0000259" key="4">
    <source>
        <dbReference type="PROSITE" id="PS50987"/>
    </source>
</evidence>